<dbReference type="GO" id="GO:0005634">
    <property type="term" value="C:nucleus"/>
    <property type="evidence" value="ECO:0007669"/>
    <property type="project" value="TreeGrafter"/>
</dbReference>
<proteinExistence type="predicted"/>
<name>A0AAW2PFS4_SESRA</name>
<evidence type="ECO:0000256" key="2">
    <source>
        <dbReference type="ARBA" id="ARBA00022840"/>
    </source>
</evidence>
<dbReference type="GO" id="GO:0016887">
    <property type="term" value="F:ATP hydrolysis activity"/>
    <property type="evidence" value="ECO:0007669"/>
    <property type="project" value="InterPro"/>
</dbReference>
<dbReference type="GO" id="GO:0005524">
    <property type="term" value="F:ATP binding"/>
    <property type="evidence" value="ECO:0007669"/>
    <property type="project" value="UniProtKB-KW"/>
</dbReference>
<gene>
    <name evidence="5" type="ORF">Sradi_3897700</name>
</gene>
<dbReference type="Pfam" id="PF17867">
    <property type="entry name" value="AAA_lid_7"/>
    <property type="match status" value="1"/>
</dbReference>
<reference evidence="5" key="1">
    <citation type="submission" date="2020-06" db="EMBL/GenBank/DDBJ databases">
        <authorList>
            <person name="Li T."/>
            <person name="Hu X."/>
            <person name="Zhang T."/>
            <person name="Song X."/>
            <person name="Zhang H."/>
            <person name="Dai N."/>
            <person name="Sheng W."/>
            <person name="Hou X."/>
            <person name="Wei L."/>
        </authorList>
    </citation>
    <scope>NUCLEOTIDE SEQUENCE</scope>
    <source>
        <strain evidence="5">G02</strain>
        <tissue evidence="5">Leaf</tissue>
    </source>
</reference>
<protein>
    <submittedName>
        <fullName evidence="5">Midasin</fullName>
    </submittedName>
</protein>
<dbReference type="InterPro" id="IPR040848">
    <property type="entry name" value="AAA_lid_7"/>
</dbReference>
<dbReference type="Gene3D" id="3.40.50.300">
    <property type="entry name" value="P-loop containing nucleotide triphosphate hydrolases"/>
    <property type="match status" value="3"/>
</dbReference>
<sequence>MVDIMKELQLHRQSSKVFAGKHGFITPRDLFRWADRFRTFGNSYEDLAYDGFYLLAERLRDDAEKRVVKEVLEKQLRIKFSDKDLYKQDGKGGDRALEISNYSEHSEKYGKAFTPCVRDQELVWTFKEISMDINQASPTLNMLSLIIKSYREHSVSHPEVTENELGYIEKIYLDLCQLHSKWKTIFTWQDGPLVEAMKRGDLFLADEISLADDSVLERLNSVLEPERKLSLAEKGGSQLENVTAHPNFFLLATMNPGGDYGKKELSPALRNRFTEIWVPSVSDIEELKSIALERIFNPKLAHVVDAMLKFWEWFNLLQTGKILTVRDLLSWVSFINVAERSLPAAESAFIMVHSLFCWTDLVWSFEPIPNKNGGISNNFWVEAMLMALSTNIAKGEAAELRKKCLSFLLEKLKECKPNFDPLSLDELESYGWAHPGSLSVISHADNMDCDSLFGIHPFYIEKGTDCVGAEGFEFLAPTTRRNTLRSWCWENSLIVALGRFSGHTVVRINLSEQTDIMDLLGSDLPIESDEGIQFAWSDGILLQALKKGSWVLLDELNLAPQSVLECVKHQWLCILVGPPSSGKTSMVRLLAELTGNVLNELNLSSATDISELLGCFEQHNASRHYHLAIAQVERYMNEYCSLQLESSPDAFIQRNDLTVDGLPSYQSK</sequence>
<feature type="domain" description="Midasin AAA lid" evidence="4">
    <location>
        <begin position="1"/>
        <end position="78"/>
    </location>
</feature>
<keyword evidence="2" id="KW-0067">ATP-binding</keyword>
<dbReference type="GO" id="GO:0030687">
    <property type="term" value="C:preribosome, large subunit precursor"/>
    <property type="evidence" value="ECO:0007669"/>
    <property type="project" value="TreeGrafter"/>
</dbReference>
<evidence type="ECO:0000259" key="4">
    <source>
        <dbReference type="Pfam" id="PF17867"/>
    </source>
</evidence>
<keyword evidence="1" id="KW-0547">Nucleotide-binding</keyword>
<comment type="caution">
    <text evidence="5">The sequence shown here is derived from an EMBL/GenBank/DDBJ whole genome shotgun (WGS) entry which is preliminary data.</text>
</comment>
<dbReference type="SUPFAM" id="SSF52540">
    <property type="entry name" value="P-loop containing nucleoside triphosphate hydrolases"/>
    <property type="match status" value="3"/>
</dbReference>
<reference evidence="5" key="2">
    <citation type="journal article" date="2024" name="Plant">
        <title>Genomic evolution and insights into agronomic trait innovations of Sesamum species.</title>
        <authorList>
            <person name="Miao H."/>
            <person name="Wang L."/>
            <person name="Qu L."/>
            <person name="Liu H."/>
            <person name="Sun Y."/>
            <person name="Le M."/>
            <person name="Wang Q."/>
            <person name="Wei S."/>
            <person name="Zheng Y."/>
            <person name="Lin W."/>
            <person name="Duan Y."/>
            <person name="Cao H."/>
            <person name="Xiong S."/>
            <person name="Wang X."/>
            <person name="Wei L."/>
            <person name="Li C."/>
            <person name="Ma Q."/>
            <person name="Ju M."/>
            <person name="Zhao R."/>
            <person name="Li G."/>
            <person name="Mu C."/>
            <person name="Tian Q."/>
            <person name="Mei H."/>
            <person name="Zhang T."/>
            <person name="Gao T."/>
            <person name="Zhang H."/>
        </authorList>
    </citation>
    <scope>NUCLEOTIDE SEQUENCE</scope>
    <source>
        <strain evidence="5">G02</strain>
    </source>
</reference>
<feature type="domain" description="ATPase dynein-related AAA" evidence="3">
    <location>
        <begin position="185"/>
        <end position="273"/>
    </location>
</feature>
<dbReference type="InterPro" id="IPR011704">
    <property type="entry name" value="ATPase_dyneun-rel_AAA"/>
</dbReference>
<dbReference type="GO" id="GO:0000027">
    <property type="term" value="P:ribosomal large subunit assembly"/>
    <property type="evidence" value="ECO:0007669"/>
    <property type="project" value="TreeGrafter"/>
</dbReference>
<evidence type="ECO:0000313" key="5">
    <source>
        <dbReference type="EMBL" id="KAL0354508.1"/>
    </source>
</evidence>
<dbReference type="GO" id="GO:0000055">
    <property type="term" value="P:ribosomal large subunit export from nucleus"/>
    <property type="evidence" value="ECO:0007669"/>
    <property type="project" value="TreeGrafter"/>
</dbReference>
<accession>A0AAW2PFS4</accession>
<dbReference type="PANTHER" id="PTHR48103:SF2">
    <property type="entry name" value="MIDASIN"/>
    <property type="match status" value="1"/>
</dbReference>
<dbReference type="EMBL" id="JACGWJ010000017">
    <property type="protein sequence ID" value="KAL0354508.1"/>
    <property type="molecule type" value="Genomic_DNA"/>
</dbReference>
<dbReference type="PANTHER" id="PTHR48103">
    <property type="entry name" value="MIDASIN-RELATED"/>
    <property type="match status" value="1"/>
</dbReference>
<dbReference type="Pfam" id="PF07728">
    <property type="entry name" value="AAA_5"/>
    <property type="match status" value="1"/>
</dbReference>
<evidence type="ECO:0000259" key="3">
    <source>
        <dbReference type="Pfam" id="PF07728"/>
    </source>
</evidence>
<evidence type="ECO:0000256" key="1">
    <source>
        <dbReference type="ARBA" id="ARBA00022741"/>
    </source>
</evidence>
<organism evidence="5">
    <name type="scientific">Sesamum radiatum</name>
    <name type="common">Black benniseed</name>
    <dbReference type="NCBI Taxonomy" id="300843"/>
    <lineage>
        <taxon>Eukaryota</taxon>
        <taxon>Viridiplantae</taxon>
        <taxon>Streptophyta</taxon>
        <taxon>Embryophyta</taxon>
        <taxon>Tracheophyta</taxon>
        <taxon>Spermatophyta</taxon>
        <taxon>Magnoliopsida</taxon>
        <taxon>eudicotyledons</taxon>
        <taxon>Gunneridae</taxon>
        <taxon>Pentapetalae</taxon>
        <taxon>asterids</taxon>
        <taxon>lamiids</taxon>
        <taxon>Lamiales</taxon>
        <taxon>Pedaliaceae</taxon>
        <taxon>Sesamum</taxon>
    </lineage>
</organism>
<dbReference type="InterPro" id="IPR027417">
    <property type="entry name" value="P-loop_NTPase"/>
</dbReference>
<dbReference type="AlphaFoldDB" id="A0AAW2PFS4"/>